<feature type="non-terminal residue" evidence="3">
    <location>
        <position position="209"/>
    </location>
</feature>
<feature type="chain" id="PRO_5023813142" description="Thyroglobulin type-1 domain-containing protein" evidence="1">
    <location>
        <begin position="22"/>
        <end position="209"/>
    </location>
</feature>
<evidence type="ECO:0000256" key="1">
    <source>
        <dbReference type="SAM" id="SignalP"/>
    </source>
</evidence>
<feature type="signal peptide" evidence="1">
    <location>
        <begin position="1"/>
        <end position="21"/>
    </location>
</feature>
<organism evidence="3 4">
    <name type="scientific">Streblomastix strix</name>
    <dbReference type="NCBI Taxonomy" id="222440"/>
    <lineage>
        <taxon>Eukaryota</taxon>
        <taxon>Metamonada</taxon>
        <taxon>Preaxostyla</taxon>
        <taxon>Oxymonadida</taxon>
        <taxon>Streblomastigidae</taxon>
        <taxon>Streblomastix</taxon>
    </lineage>
</organism>
<accession>A0A5J4T5S6</accession>
<name>A0A5J4T5S6_9EUKA</name>
<proteinExistence type="predicted"/>
<keyword evidence="1" id="KW-0732">Signal</keyword>
<comment type="caution">
    <text evidence="3">The sequence shown here is derived from an EMBL/GenBank/DDBJ whole genome shotgun (WGS) entry which is preliminary data.</text>
</comment>
<gene>
    <name evidence="3" type="ORF">EZS28_050779</name>
</gene>
<protein>
    <recommendedName>
        <fullName evidence="2">Thyroglobulin type-1 domain-containing protein</fullName>
    </recommendedName>
</protein>
<evidence type="ECO:0000313" key="4">
    <source>
        <dbReference type="Proteomes" id="UP000324800"/>
    </source>
</evidence>
<dbReference type="AlphaFoldDB" id="A0A5J4T5S6"/>
<feature type="domain" description="Thyroglobulin type-1" evidence="2">
    <location>
        <begin position="82"/>
        <end position="155"/>
    </location>
</feature>
<dbReference type="InterPro" id="IPR000716">
    <property type="entry name" value="Thyroglobulin_1"/>
</dbReference>
<reference evidence="3 4" key="1">
    <citation type="submission" date="2019-03" db="EMBL/GenBank/DDBJ databases">
        <title>Single cell metagenomics reveals metabolic interactions within the superorganism composed of flagellate Streblomastix strix and complex community of Bacteroidetes bacteria on its surface.</title>
        <authorList>
            <person name="Treitli S.C."/>
            <person name="Kolisko M."/>
            <person name="Husnik F."/>
            <person name="Keeling P."/>
            <person name="Hampl V."/>
        </authorList>
    </citation>
    <scope>NUCLEOTIDE SEQUENCE [LARGE SCALE GENOMIC DNA]</scope>
    <source>
        <strain evidence="3">ST1C</strain>
    </source>
</reference>
<dbReference type="PROSITE" id="PS51162">
    <property type="entry name" value="THYROGLOBULIN_1_2"/>
    <property type="match status" value="1"/>
</dbReference>
<dbReference type="EMBL" id="SNRW01037609">
    <property type="protein sequence ID" value="KAA6353694.1"/>
    <property type="molecule type" value="Genomic_DNA"/>
</dbReference>
<sequence>MIFVFLLYSLLNAQDSDCTEAESVQLPCKCVNISEPVGCTCTGSNHPTDCTCPEDPAELLDIPTNNCPCLNAMDPRAGDECPAFCTSKAQLTPECNCEVQSSSYQQLQCEQDKLCLFDLISQDKSDCECLPTGDPRAGNECPAYCIAYETPTPNCVCDSNPNSQYSLQTCQSAKCPLIVSDNATIPQDCIEQTKKCSNAQLQDLIGIPV</sequence>
<dbReference type="Proteomes" id="UP000324800">
    <property type="component" value="Unassembled WGS sequence"/>
</dbReference>
<evidence type="ECO:0000313" key="3">
    <source>
        <dbReference type="EMBL" id="KAA6353694.1"/>
    </source>
</evidence>
<evidence type="ECO:0000259" key="2">
    <source>
        <dbReference type="PROSITE" id="PS51162"/>
    </source>
</evidence>